<proteinExistence type="predicted"/>
<evidence type="ECO:0000313" key="3">
    <source>
        <dbReference type="EMBL" id="KAF5346183.1"/>
    </source>
</evidence>
<evidence type="ECO:0000259" key="2">
    <source>
        <dbReference type="SMART" id="SM00458"/>
    </source>
</evidence>
<accession>A0A8H5FRM8</accession>
<dbReference type="AlphaFoldDB" id="A0A8H5FRM8"/>
<feature type="chain" id="PRO_5034003286" description="Ricin B lectin domain-containing protein" evidence="1">
    <location>
        <begin position="19"/>
        <end position="148"/>
    </location>
</feature>
<comment type="caution">
    <text evidence="3">The sequence shown here is derived from an EMBL/GenBank/DDBJ whole genome shotgun (WGS) entry which is preliminary data.</text>
</comment>
<evidence type="ECO:0000313" key="4">
    <source>
        <dbReference type="Proteomes" id="UP000559027"/>
    </source>
</evidence>
<keyword evidence="1" id="KW-0732">Signal</keyword>
<gene>
    <name evidence="3" type="ORF">D9756_011144</name>
</gene>
<dbReference type="Gene3D" id="2.80.10.50">
    <property type="match status" value="1"/>
</dbReference>
<dbReference type="SMART" id="SM00458">
    <property type="entry name" value="RICIN"/>
    <property type="match status" value="1"/>
</dbReference>
<reference evidence="3 4" key="1">
    <citation type="journal article" date="2020" name="ISME J.">
        <title>Uncovering the hidden diversity of litter-decomposition mechanisms in mushroom-forming fungi.</title>
        <authorList>
            <person name="Floudas D."/>
            <person name="Bentzer J."/>
            <person name="Ahren D."/>
            <person name="Johansson T."/>
            <person name="Persson P."/>
            <person name="Tunlid A."/>
        </authorList>
    </citation>
    <scope>NUCLEOTIDE SEQUENCE [LARGE SCALE GENOMIC DNA]</scope>
    <source>
        <strain evidence="3 4">CBS 146.42</strain>
    </source>
</reference>
<feature type="domain" description="Ricin B lectin" evidence="2">
    <location>
        <begin position="23"/>
        <end position="146"/>
    </location>
</feature>
<sequence>MFAKLSLTLLTLSTATLAQFPSNPFFIRNIQSGKILDVEGGSTEPGAGLILWDRQGSNFGNQLWTYERGRLVSNSSGLFLENVPPGTVLQMNVRGNDLNQAWAYNFQRLTPYDFSVSITGQDGNVESGSRVVVDRGNGDAQRWVFDEA</sequence>
<dbReference type="InterPro" id="IPR035992">
    <property type="entry name" value="Ricin_B-like_lectins"/>
</dbReference>
<dbReference type="OrthoDB" id="2499440at2759"/>
<evidence type="ECO:0000256" key="1">
    <source>
        <dbReference type="SAM" id="SignalP"/>
    </source>
</evidence>
<organism evidence="3 4">
    <name type="scientific">Leucocoprinus leucothites</name>
    <dbReference type="NCBI Taxonomy" id="201217"/>
    <lineage>
        <taxon>Eukaryota</taxon>
        <taxon>Fungi</taxon>
        <taxon>Dikarya</taxon>
        <taxon>Basidiomycota</taxon>
        <taxon>Agaricomycotina</taxon>
        <taxon>Agaricomycetes</taxon>
        <taxon>Agaricomycetidae</taxon>
        <taxon>Agaricales</taxon>
        <taxon>Agaricineae</taxon>
        <taxon>Agaricaceae</taxon>
        <taxon>Leucocoprinus</taxon>
    </lineage>
</organism>
<feature type="signal peptide" evidence="1">
    <location>
        <begin position="1"/>
        <end position="18"/>
    </location>
</feature>
<dbReference type="SUPFAM" id="SSF50370">
    <property type="entry name" value="Ricin B-like lectins"/>
    <property type="match status" value="1"/>
</dbReference>
<dbReference type="InterPro" id="IPR000772">
    <property type="entry name" value="Ricin_B_lectin"/>
</dbReference>
<dbReference type="EMBL" id="JAACJO010000035">
    <property type="protein sequence ID" value="KAF5346183.1"/>
    <property type="molecule type" value="Genomic_DNA"/>
</dbReference>
<protein>
    <recommendedName>
        <fullName evidence="2">Ricin B lectin domain-containing protein</fullName>
    </recommendedName>
</protein>
<dbReference type="Pfam" id="PF00652">
    <property type="entry name" value="Ricin_B_lectin"/>
    <property type="match status" value="1"/>
</dbReference>
<keyword evidence="4" id="KW-1185">Reference proteome</keyword>
<dbReference type="Proteomes" id="UP000559027">
    <property type="component" value="Unassembled WGS sequence"/>
</dbReference>
<name>A0A8H5FRM8_9AGAR</name>
<dbReference type="PROSITE" id="PS50231">
    <property type="entry name" value="RICIN_B_LECTIN"/>
    <property type="match status" value="1"/>
</dbReference>